<dbReference type="PANTHER" id="PTHR43048">
    <property type="entry name" value="METHYLMALONYL-COA EPIMERASE"/>
    <property type="match status" value="1"/>
</dbReference>
<reference evidence="3 4" key="1">
    <citation type="submission" date="2019-02" db="EMBL/GenBank/DDBJ databases">
        <title>Complete Genome Sequence and Methylome Analysis of free living Spirochaetas.</title>
        <authorList>
            <person name="Fomenkov A."/>
            <person name="Dubinina G."/>
            <person name="Leshcheva N."/>
            <person name="Mikheeva N."/>
            <person name="Grabovich M."/>
            <person name="Vincze T."/>
            <person name="Roberts R.J."/>
        </authorList>
    </citation>
    <scope>NUCLEOTIDE SEQUENCE [LARGE SCALE GENOMIC DNA]</scope>
    <source>
        <strain evidence="3 4">K2</strain>
    </source>
</reference>
<keyword evidence="1" id="KW-0479">Metal-binding</keyword>
<dbReference type="InterPro" id="IPR037523">
    <property type="entry name" value="VOC_core"/>
</dbReference>
<protein>
    <submittedName>
        <fullName evidence="3">VOC family protein</fullName>
    </submittedName>
</protein>
<dbReference type="Proteomes" id="UP000324209">
    <property type="component" value="Chromosome"/>
</dbReference>
<dbReference type="GO" id="GO:0004493">
    <property type="term" value="F:methylmalonyl-CoA epimerase activity"/>
    <property type="evidence" value="ECO:0007669"/>
    <property type="project" value="TreeGrafter"/>
</dbReference>
<dbReference type="PANTHER" id="PTHR43048:SF3">
    <property type="entry name" value="METHYLMALONYL-COA EPIMERASE, MITOCHONDRIAL"/>
    <property type="match status" value="1"/>
</dbReference>
<name>A0A5C1QNH9_9SPIO</name>
<dbReference type="Gene3D" id="3.10.180.10">
    <property type="entry name" value="2,3-Dihydroxybiphenyl 1,2-Dioxygenase, domain 1"/>
    <property type="match status" value="1"/>
</dbReference>
<evidence type="ECO:0000313" key="3">
    <source>
        <dbReference type="EMBL" id="QEN08114.1"/>
    </source>
</evidence>
<dbReference type="InterPro" id="IPR004360">
    <property type="entry name" value="Glyas_Fos-R_dOase_dom"/>
</dbReference>
<accession>A0A5C1QNH9</accession>
<feature type="domain" description="VOC" evidence="2">
    <location>
        <begin position="2"/>
        <end position="119"/>
    </location>
</feature>
<dbReference type="RefSeq" id="WP_149486194.1">
    <property type="nucleotide sequence ID" value="NZ_CP036150.1"/>
</dbReference>
<dbReference type="KEGG" id="ock:EXM22_08985"/>
<dbReference type="AlphaFoldDB" id="A0A5C1QNH9"/>
<dbReference type="PROSITE" id="PS51819">
    <property type="entry name" value="VOC"/>
    <property type="match status" value="1"/>
</dbReference>
<keyword evidence="4" id="KW-1185">Reference proteome</keyword>
<organism evidence="3 4">
    <name type="scientific">Oceanispirochaeta crateris</name>
    <dbReference type="NCBI Taxonomy" id="2518645"/>
    <lineage>
        <taxon>Bacteria</taxon>
        <taxon>Pseudomonadati</taxon>
        <taxon>Spirochaetota</taxon>
        <taxon>Spirochaetia</taxon>
        <taxon>Spirochaetales</taxon>
        <taxon>Spirochaetaceae</taxon>
        <taxon>Oceanispirochaeta</taxon>
    </lineage>
</organism>
<dbReference type="OrthoDB" id="192739at2"/>
<sequence length="124" mass="14173">MKFCWTTIQVSNMEKSLAFYTEVLGLKIVRKMSPNPDMEIAFLAEGETQVELMFNRKNQDIHFGKDISMGFIVDSIDGFMDAMKDKGIDLLEGPFQPNPFIKFIYIQDPDGMKIQLVENIEPAS</sequence>
<dbReference type="InterPro" id="IPR051785">
    <property type="entry name" value="MMCE/EMCE_epimerase"/>
</dbReference>
<dbReference type="InterPro" id="IPR029068">
    <property type="entry name" value="Glyas_Bleomycin-R_OHBP_Dase"/>
</dbReference>
<dbReference type="CDD" id="cd06587">
    <property type="entry name" value="VOC"/>
    <property type="match status" value="1"/>
</dbReference>
<gene>
    <name evidence="3" type="ORF">EXM22_08985</name>
</gene>
<evidence type="ECO:0000256" key="1">
    <source>
        <dbReference type="ARBA" id="ARBA00022723"/>
    </source>
</evidence>
<dbReference type="SUPFAM" id="SSF54593">
    <property type="entry name" value="Glyoxalase/Bleomycin resistance protein/Dihydroxybiphenyl dioxygenase"/>
    <property type="match status" value="1"/>
</dbReference>
<dbReference type="EMBL" id="CP036150">
    <property type="protein sequence ID" value="QEN08114.1"/>
    <property type="molecule type" value="Genomic_DNA"/>
</dbReference>
<evidence type="ECO:0000259" key="2">
    <source>
        <dbReference type="PROSITE" id="PS51819"/>
    </source>
</evidence>
<dbReference type="GO" id="GO:0046491">
    <property type="term" value="P:L-methylmalonyl-CoA metabolic process"/>
    <property type="evidence" value="ECO:0007669"/>
    <property type="project" value="TreeGrafter"/>
</dbReference>
<proteinExistence type="predicted"/>
<dbReference type="Pfam" id="PF00903">
    <property type="entry name" value="Glyoxalase"/>
    <property type="match status" value="1"/>
</dbReference>
<evidence type="ECO:0000313" key="4">
    <source>
        <dbReference type="Proteomes" id="UP000324209"/>
    </source>
</evidence>
<dbReference type="GO" id="GO:0046872">
    <property type="term" value="F:metal ion binding"/>
    <property type="evidence" value="ECO:0007669"/>
    <property type="project" value="UniProtKB-KW"/>
</dbReference>